<accession>A0AAW0I2J3</accession>
<keyword evidence="10" id="KW-0256">Endoplasmic reticulum</keyword>
<dbReference type="AlphaFoldDB" id="A0AAW0I2J3"/>
<dbReference type="EMBL" id="JBBHLL010000237">
    <property type="protein sequence ID" value="KAK7808546.1"/>
    <property type="molecule type" value="Genomic_DNA"/>
</dbReference>
<feature type="non-terminal residue" evidence="14">
    <location>
        <position position="1"/>
    </location>
</feature>
<evidence type="ECO:0000256" key="2">
    <source>
        <dbReference type="ARBA" id="ARBA00004240"/>
    </source>
</evidence>
<keyword evidence="11" id="KW-1133">Transmembrane helix</keyword>
<keyword evidence="6" id="KW-0808">Transferase</keyword>
<dbReference type="GO" id="GO:0004169">
    <property type="term" value="F:dolichyl-phosphate-mannose-protein mannosyltransferase activity"/>
    <property type="evidence" value="ECO:0007669"/>
    <property type="project" value="UniProtKB-EC"/>
</dbReference>
<evidence type="ECO:0000256" key="7">
    <source>
        <dbReference type="ARBA" id="ARBA00022692"/>
    </source>
</evidence>
<comment type="caution">
    <text evidence="14">The sequence shown here is derived from an EMBL/GenBank/DDBJ whole genome shotgun (WGS) entry which is preliminary data.</text>
</comment>
<evidence type="ECO:0000259" key="13">
    <source>
        <dbReference type="Pfam" id="PF08409"/>
    </source>
</evidence>
<dbReference type="EC" id="2.4.1.109" evidence="5"/>
<name>A0AAW0I2J3_MYOGA</name>
<dbReference type="GO" id="GO:0016020">
    <property type="term" value="C:membrane"/>
    <property type="evidence" value="ECO:0007669"/>
    <property type="project" value="UniProtKB-SubCell"/>
</dbReference>
<evidence type="ECO:0000256" key="9">
    <source>
        <dbReference type="ARBA" id="ARBA00022803"/>
    </source>
</evidence>
<comment type="pathway">
    <text evidence="3">Protein modification; protein glycosylation.</text>
</comment>
<evidence type="ECO:0000256" key="1">
    <source>
        <dbReference type="ARBA" id="ARBA00004141"/>
    </source>
</evidence>
<evidence type="ECO:0000313" key="14">
    <source>
        <dbReference type="EMBL" id="KAK7808546.1"/>
    </source>
</evidence>
<evidence type="ECO:0000256" key="10">
    <source>
        <dbReference type="ARBA" id="ARBA00022824"/>
    </source>
</evidence>
<evidence type="ECO:0000256" key="12">
    <source>
        <dbReference type="ARBA" id="ARBA00023136"/>
    </source>
</evidence>
<dbReference type="InterPro" id="IPR011990">
    <property type="entry name" value="TPR-like_helical_dom_sf"/>
</dbReference>
<organism evidence="14 15">
    <name type="scientific">Myodes glareolus</name>
    <name type="common">Bank vole</name>
    <name type="synonym">Clethrionomys glareolus</name>
    <dbReference type="NCBI Taxonomy" id="447135"/>
    <lineage>
        <taxon>Eukaryota</taxon>
        <taxon>Metazoa</taxon>
        <taxon>Chordata</taxon>
        <taxon>Craniata</taxon>
        <taxon>Vertebrata</taxon>
        <taxon>Euteleostomi</taxon>
        <taxon>Mammalia</taxon>
        <taxon>Eutheria</taxon>
        <taxon>Euarchontoglires</taxon>
        <taxon>Glires</taxon>
        <taxon>Rodentia</taxon>
        <taxon>Myomorpha</taxon>
        <taxon>Muroidea</taxon>
        <taxon>Cricetidae</taxon>
        <taxon>Arvicolinae</taxon>
        <taxon>Myodes</taxon>
    </lineage>
</organism>
<keyword evidence="12" id="KW-0472">Membrane</keyword>
<keyword evidence="7" id="KW-0812">Transmembrane</keyword>
<dbReference type="GO" id="GO:0005783">
    <property type="term" value="C:endoplasmic reticulum"/>
    <property type="evidence" value="ECO:0007669"/>
    <property type="project" value="UniProtKB-SubCell"/>
</dbReference>
<keyword evidence="8" id="KW-0677">Repeat</keyword>
<dbReference type="InterPro" id="IPR019734">
    <property type="entry name" value="TPR_rpt"/>
</dbReference>
<sequence length="129" mass="14696">ALLLVITKVQIIQFQLPVFTRFDNPAAVNPTPIQQLTFNYLLLLNSSELCSLKMNKNNTKLWNNVGDALANEKNFERTLKYLLQATHPDDTGVHMNVGRTYKDLNRAGEAEESYMLAMSLLPQLFLIKK</sequence>
<evidence type="ECO:0000256" key="4">
    <source>
        <dbReference type="ARBA" id="ARBA00007882"/>
    </source>
</evidence>
<evidence type="ECO:0000256" key="6">
    <source>
        <dbReference type="ARBA" id="ARBA00022679"/>
    </source>
</evidence>
<proteinExistence type="inferred from homology"/>
<comment type="subcellular location">
    <subcellularLocation>
        <location evidence="2">Endoplasmic reticulum</location>
    </subcellularLocation>
    <subcellularLocation>
        <location evidence="1">Membrane</location>
        <topology evidence="1">Multi-pass membrane protein</topology>
    </subcellularLocation>
</comment>
<dbReference type="Gene3D" id="1.25.40.10">
    <property type="entry name" value="Tetratricopeptide repeat domain"/>
    <property type="match status" value="1"/>
</dbReference>
<dbReference type="PANTHER" id="PTHR44395">
    <property type="match status" value="1"/>
</dbReference>
<comment type="similarity">
    <text evidence="4">Belongs to the TMTC family.</text>
</comment>
<dbReference type="Pfam" id="PF08409">
    <property type="entry name" value="TMTC_DUF1736"/>
    <property type="match status" value="1"/>
</dbReference>
<gene>
    <name evidence="14" type="ORF">U0070_003183</name>
</gene>
<feature type="domain" description="DUF1736" evidence="13">
    <location>
        <begin position="13"/>
        <end position="48"/>
    </location>
</feature>
<protein>
    <recommendedName>
        <fullName evidence="5">dolichyl-phosphate-mannose--protein mannosyltransferase</fullName>
        <ecNumber evidence="5">2.4.1.109</ecNumber>
    </recommendedName>
</protein>
<keyword evidence="9" id="KW-0802">TPR repeat</keyword>
<evidence type="ECO:0000256" key="5">
    <source>
        <dbReference type="ARBA" id="ARBA00012839"/>
    </source>
</evidence>
<evidence type="ECO:0000313" key="15">
    <source>
        <dbReference type="Proteomes" id="UP001488838"/>
    </source>
</evidence>
<dbReference type="Pfam" id="PF13181">
    <property type="entry name" value="TPR_8"/>
    <property type="match status" value="1"/>
</dbReference>
<dbReference type="InterPro" id="IPR013618">
    <property type="entry name" value="TMTC_DUF1736"/>
</dbReference>
<dbReference type="Proteomes" id="UP001488838">
    <property type="component" value="Unassembled WGS sequence"/>
</dbReference>
<dbReference type="PANTHER" id="PTHR44395:SF1">
    <property type="entry name" value="PROTEIN O-MANNOSYL-TRANSFERASE TMTC3"/>
    <property type="match status" value="1"/>
</dbReference>
<keyword evidence="15" id="KW-1185">Reference proteome</keyword>
<reference evidence="14 15" key="1">
    <citation type="journal article" date="2023" name="bioRxiv">
        <title>Conserved and derived expression patterns and positive selection on dental genes reveal complex evolutionary context of ever-growing rodent molars.</title>
        <authorList>
            <person name="Calamari Z.T."/>
            <person name="Song A."/>
            <person name="Cohen E."/>
            <person name="Akter M."/>
            <person name="Roy R.D."/>
            <person name="Hallikas O."/>
            <person name="Christensen M.M."/>
            <person name="Li P."/>
            <person name="Marangoni P."/>
            <person name="Jernvall J."/>
            <person name="Klein O.D."/>
        </authorList>
    </citation>
    <scope>NUCLEOTIDE SEQUENCE [LARGE SCALE GENOMIC DNA]</scope>
    <source>
        <strain evidence="14">V071</strain>
    </source>
</reference>
<dbReference type="SUPFAM" id="SSF48452">
    <property type="entry name" value="TPR-like"/>
    <property type="match status" value="1"/>
</dbReference>
<evidence type="ECO:0000256" key="3">
    <source>
        <dbReference type="ARBA" id="ARBA00004922"/>
    </source>
</evidence>
<evidence type="ECO:0000256" key="8">
    <source>
        <dbReference type="ARBA" id="ARBA00022737"/>
    </source>
</evidence>
<evidence type="ECO:0000256" key="11">
    <source>
        <dbReference type="ARBA" id="ARBA00022989"/>
    </source>
</evidence>